<dbReference type="EMBL" id="BK016127">
    <property type="protein sequence ID" value="DAF97154.1"/>
    <property type="molecule type" value="Genomic_DNA"/>
</dbReference>
<evidence type="ECO:0000256" key="1">
    <source>
        <dbReference type="SAM" id="MobiDB-lite"/>
    </source>
</evidence>
<accession>A0A8S5URX4</accession>
<protein>
    <submittedName>
        <fullName evidence="2">Large Terminase</fullName>
    </submittedName>
</protein>
<organism evidence="2">
    <name type="scientific">Siphoviridae sp. ctksc2</name>
    <dbReference type="NCBI Taxonomy" id="2825645"/>
    <lineage>
        <taxon>Viruses</taxon>
        <taxon>Duplodnaviria</taxon>
        <taxon>Heunggongvirae</taxon>
        <taxon>Uroviricota</taxon>
        <taxon>Caudoviricetes</taxon>
    </lineage>
</organism>
<feature type="region of interest" description="Disordered" evidence="1">
    <location>
        <begin position="238"/>
        <end position="258"/>
    </location>
</feature>
<dbReference type="Gene3D" id="3.40.50.300">
    <property type="entry name" value="P-loop containing nucleotide triphosphate hydrolases"/>
    <property type="match status" value="1"/>
</dbReference>
<proteinExistence type="predicted"/>
<dbReference type="InterPro" id="IPR027417">
    <property type="entry name" value="P-loop_NTPase"/>
</dbReference>
<reference evidence="2" key="1">
    <citation type="journal article" date="2021" name="Proc. Natl. Acad. Sci. U.S.A.">
        <title>A Catalog of Tens of Thousands of Viruses from Human Metagenomes Reveals Hidden Associations with Chronic Diseases.</title>
        <authorList>
            <person name="Tisza M.J."/>
            <person name="Buck C.B."/>
        </authorList>
    </citation>
    <scope>NUCLEOTIDE SEQUENCE</scope>
    <source>
        <strain evidence="2">Ctksc2</strain>
    </source>
</reference>
<evidence type="ECO:0000313" key="2">
    <source>
        <dbReference type="EMBL" id="DAF97154.1"/>
    </source>
</evidence>
<name>A0A8S5URX4_9CAUD</name>
<sequence length="491" mass="53919">MGSATSEPRLSDIAKHLILPEGITSTGWPAVRDRAKRFGLSFDRWQDGLGRAILAKRKDGLYAAGIDGVQICFPRQVGKTYTIGSMIFALCTLHDGFFVLWTAHRTRTADETFRAMLGLSQRPEIAPYIDGRPRQANGQQEVRFMNGSRILFGAREGGFGRGFAGVDSIIFDEAQILGQRALEDMVPAVNTSPNPLIIRLGTPPRPIDPSEAFTSFRKQALKGELVNGLYIEMGADEDADPEDRRQWRKANPSFPHRTPESAMLRMKSQMGPESFRREGLGIWDPEVASQAIGREAWNALTVDDAPSGLRWCAAVRFSVDGSTVALARAGRKPERKSEAVYGQLCTSQGVRNLGEGVHWVIDYLTKHRDRWAQIVVDGKSGAGDLVDRLRAAGFSPKVIWTPTTDQVIAAHAMMDAAIRDRSLSHPDDAELEAEAAVISRRKIGTGGGFGWTAPEGMTSAGMDALTLAHWATKITKRRPRELTGRRVGVVM</sequence>
<dbReference type="SUPFAM" id="SSF52540">
    <property type="entry name" value="P-loop containing nucleoside triphosphate hydrolases"/>
    <property type="match status" value="1"/>
</dbReference>